<accession>A0A381RVK2</accession>
<evidence type="ECO:0000256" key="4">
    <source>
        <dbReference type="ARBA" id="ARBA00022630"/>
    </source>
</evidence>
<dbReference type="InterPro" id="IPR013785">
    <property type="entry name" value="Aldolase_TIM"/>
</dbReference>
<dbReference type="Gene3D" id="1.10.1200.80">
    <property type="entry name" value="Putative flavin oxidoreducatase, domain 2"/>
    <property type="match status" value="1"/>
</dbReference>
<dbReference type="PANTHER" id="PTHR45846">
    <property type="entry name" value="TRNA-DIHYDROURIDINE(47) SYNTHASE [NAD(P)(+)]-LIKE"/>
    <property type="match status" value="1"/>
</dbReference>
<keyword evidence="5" id="KW-0288">FMN</keyword>
<organism evidence="13">
    <name type="scientific">marine metagenome</name>
    <dbReference type="NCBI Taxonomy" id="408172"/>
    <lineage>
        <taxon>unclassified sequences</taxon>
        <taxon>metagenomes</taxon>
        <taxon>ecological metagenomes</taxon>
    </lineage>
</organism>
<evidence type="ECO:0000256" key="2">
    <source>
        <dbReference type="ARBA" id="ARBA00002790"/>
    </source>
</evidence>
<dbReference type="GO" id="GO:0050660">
    <property type="term" value="F:flavin adenine dinucleotide binding"/>
    <property type="evidence" value="ECO:0007669"/>
    <property type="project" value="InterPro"/>
</dbReference>
<feature type="domain" description="DUS-like FMN-binding" evidence="12">
    <location>
        <begin position="22"/>
        <end position="312"/>
    </location>
</feature>
<sequence>MKRSSHNHVTSWSEVKRPIVCLAPMDGVTNSAYRQIVRSLSKDVILFSEFTSVDGLVRSDHVRLRLGYEPCEHPFFMQLFGNSPEIFAEASRMVEERGILGVDINMGCPAKKIVHSQHGSALMQDTDTACRIVETIRKACSLEVSVKTRLGWKNDKNLINFAKTLESSGASMLTIHGRTYNQAFKGEADWEPIYELKRHLSIPVIGNGDIRDYNDGLEHLGNLDGFMIGRAAIGNPWCFLDRRKYPEPTHYERIDLALKHYHLFRRFKKELVAVRSFRKYLGNYVGGFHNAKEWRNRLMQCQNEESFVECMQQIRRIETPLALAG</sequence>
<evidence type="ECO:0000256" key="7">
    <source>
        <dbReference type="ARBA" id="ARBA00022857"/>
    </source>
</evidence>
<evidence type="ECO:0000256" key="11">
    <source>
        <dbReference type="ARBA" id="ARBA00048802"/>
    </source>
</evidence>
<protein>
    <recommendedName>
        <fullName evidence="12">DUS-like FMN-binding domain-containing protein</fullName>
    </recommendedName>
</protein>
<evidence type="ECO:0000256" key="8">
    <source>
        <dbReference type="ARBA" id="ARBA00022884"/>
    </source>
</evidence>
<evidence type="ECO:0000256" key="10">
    <source>
        <dbReference type="ARBA" id="ARBA00048205"/>
    </source>
</evidence>
<reference evidence="13" key="1">
    <citation type="submission" date="2018-05" db="EMBL/GenBank/DDBJ databases">
        <authorList>
            <person name="Lanie J.A."/>
            <person name="Ng W.-L."/>
            <person name="Kazmierczak K.M."/>
            <person name="Andrzejewski T.M."/>
            <person name="Davidsen T.M."/>
            <person name="Wayne K.J."/>
            <person name="Tettelin H."/>
            <person name="Glass J.I."/>
            <person name="Rusch D."/>
            <person name="Podicherti R."/>
            <person name="Tsui H.-C.T."/>
            <person name="Winkler M.E."/>
        </authorList>
    </citation>
    <scope>NUCLEOTIDE SEQUENCE</scope>
</reference>
<keyword evidence="9" id="KW-0560">Oxidoreductase</keyword>
<evidence type="ECO:0000256" key="5">
    <source>
        <dbReference type="ARBA" id="ARBA00022643"/>
    </source>
</evidence>
<comment type="catalytic activity">
    <reaction evidence="11">
        <text>a 5,6-dihydrouridine in tRNA + NAD(+) = a uridine in tRNA + NADH + H(+)</text>
        <dbReference type="Rhea" id="RHEA:54452"/>
        <dbReference type="Rhea" id="RHEA-COMP:13339"/>
        <dbReference type="Rhea" id="RHEA-COMP:13887"/>
        <dbReference type="ChEBI" id="CHEBI:15378"/>
        <dbReference type="ChEBI" id="CHEBI:57540"/>
        <dbReference type="ChEBI" id="CHEBI:57945"/>
        <dbReference type="ChEBI" id="CHEBI:65315"/>
        <dbReference type="ChEBI" id="CHEBI:74443"/>
    </reaction>
</comment>
<evidence type="ECO:0000259" key="12">
    <source>
        <dbReference type="Pfam" id="PF01207"/>
    </source>
</evidence>
<dbReference type="Pfam" id="PF01207">
    <property type="entry name" value="Dus"/>
    <property type="match status" value="1"/>
</dbReference>
<dbReference type="Gene3D" id="3.20.20.70">
    <property type="entry name" value="Aldolase class I"/>
    <property type="match status" value="1"/>
</dbReference>
<keyword evidence="7" id="KW-0521">NADP</keyword>
<evidence type="ECO:0000256" key="1">
    <source>
        <dbReference type="ARBA" id="ARBA00001917"/>
    </source>
</evidence>
<dbReference type="InterPro" id="IPR024036">
    <property type="entry name" value="tRNA-dHydroUridine_Synthase_C"/>
</dbReference>
<comment type="function">
    <text evidence="2">Catalyzes the synthesis of 5,6-dihydrouridine (D), a modified base found in the D-loop of most tRNAs, via the reduction of the C5-C6 double bond in target uridines.</text>
</comment>
<dbReference type="SUPFAM" id="SSF51395">
    <property type="entry name" value="FMN-linked oxidoreductases"/>
    <property type="match status" value="1"/>
</dbReference>
<evidence type="ECO:0000256" key="6">
    <source>
        <dbReference type="ARBA" id="ARBA00022694"/>
    </source>
</evidence>
<comment type="cofactor">
    <cofactor evidence="1">
        <name>FMN</name>
        <dbReference type="ChEBI" id="CHEBI:58210"/>
    </cofactor>
</comment>
<keyword evidence="4" id="KW-0285">Flavoprotein</keyword>
<dbReference type="CDD" id="cd02801">
    <property type="entry name" value="DUS_like_FMN"/>
    <property type="match status" value="1"/>
</dbReference>
<dbReference type="GO" id="GO:0017150">
    <property type="term" value="F:tRNA dihydrouridine synthase activity"/>
    <property type="evidence" value="ECO:0007669"/>
    <property type="project" value="InterPro"/>
</dbReference>
<keyword evidence="3" id="KW-0820">tRNA-binding</keyword>
<dbReference type="InterPro" id="IPR035587">
    <property type="entry name" value="DUS-like_FMN-bd"/>
</dbReference>
<dbReference type="InterPro" id="IPR001269">
    <property type="entry name" value="DUS_fam"/>
</dbReference>
<evidence type="ECO:0000313" key="13">
    <source>
        <dbReference type="EMBL" id="SUZ95905.1"/>
    </source>
</evidence>
<dbReference type="PROSITE" id="PS01136">
    <property type="entry name" value="UPF0034"/>
    <property type="match status" value="1"/>
</dbReference>
<dbReference type="InterPro" id="IPR018517">
    <property type="entry name" value="tRNA_hU_synthase_CS"/>
</dbReference>
<evidence type="ECO:0000256" key="9">
    <source>
        <dbReference type="ARBA" id="ARBA00023002"/>
    </source>
</evidence>
<gene>
    <name evidence="13" type="ORF">METZ01_LOCUS48759</name>
</gene>
<evidence type="ECO:0000256" key="3">
    <source>
        <dbReference type="ARBA" id="ARBA00022555"/>
    </source>
</evidence>
<name>A0A381RVK2_9ZZZZ</name>
<keyword evidence="6" id="KW-0819">tRNA processing</keyword>
<dbReference type="AlphaFoldDB" id="A0A381RVK2"/>
<comment type="catalytic activity">
    <reaction evidence="10">
        <text>a 5,6-dihydrouridine in tRNA + NADP(+) = a uridine in tRNA + NADPH + H(+)</text>
        <dbReference type="Rhea" id="RHEA:23624"/>
        <dbReference type="Rhea" id="RHEA-COMP:13339"/>
        <dbReference type="Rhea" id="RHEA-COMP:13887"/>
        <dbReference type="ChEBI" id="CHEBI:15378"/>
        <dbReference type="ChEBI" id="CHEBI:57783"/>
        <dbReference type="ChEBI" id="CHEBI:58349"/>
        <dbReference type="ChEBI" id="CHEBI:65315"/>
        <dbReference type="ChEBI" id="CHEBI:74443"/>
    </reaction>
</comment>
<dbReference type="GO" id="GO:0000049">
    <property type="term" value="F:tRNA binding"/>
    <property type="evidence" value="ECO:0007669"/>
    <property type="project" value="UniProtKB-KW"/>
</dbReference>
<dbReference type="PANTHER" id="PTHR45846:SF1">
    <property type="entry name" value="TRNA-DIHYDROURIDINE(47) SYNTHASE [NAD(P)(+)]-LIKE"/>
    <property type="match status" value="1"/>
</dbReference>
<dbReference type="EMBL" id="UINC01002365">
    <property type="protein sequence ID" value="SUZ95905.1"/>
    <property type="molecule type" value="Genomic_DNA"/>
</dbReference>
<dbReference type="PIRSF" id="PIRSF006621">
    <property type="entry name" value="Dus"/>
    <property type="match status" value="1"/>
</dbReference>
<keyword evidence="8" id="KW-0694">RNA-binding</keyword>
<proteinExistence type="predicted"/>